<dbReference type="PANTHER" id="PTHR35897">
    <property type="entry name" value="METHYLTRANSFERASE AUSD"/>
    <property type="match status" value="1"/>
</dbReference>
<evidence type="ECO:0000256" key="4">
    <source>
        <dbReference type="ARBA" id="ARBA00038314"/>
    </source>
</evidence>
<comment type="caution">
    <text evidence="5">The sequence shown here is derived from an EMBL/GenBank/DDBJ whole genome shotgun (WGS) entry which is preliminary data.</text>
</comment>
<keyword evidence="2" id="KW-0808">Transferase</keyword>
<reference evidence="5" key="1">
    <citation type="journal article" date="2023" name="Mol. Phylogenet. Evol.">
        <title>Genome-scale phylogeny and comparative genomics of the fungal order Sordariales.</title>
        <authorList>
            <person name="Hensen N."/>
            <person name="Bonometti L."/>
            <person name="Westerberg I."/>
            <person name="Brannstrom I.O."/>
            <person name="Guillou S."/>
            <person name="Cros-Aarteil S."/>
            <person name="Calhoun S."/>
            <person name="Haridas S."/>
            <person name="Kuo A."/>
            <person name="Mondo S."/>
            <person name="Pangilinan J."/>
            <person name="Riley R."/>
            <person name="LaButti K."/>
            <person name="Andreopoulos B."/>
            <person name="Lipzen A."/>
            <person name="Chen C."/>
            <person name="Yan M."/>
            <person name="Daum C."/>
            <person name="Ng V."/>
            <person name="Clum A."/>
            <person name="Steindorff A."/>
            <person name="Ohm R.A."/>
            <person name="Martin F."/>
            <person name="Silar P."/>
            <person name="Natvig D.O."/>
            <person name="Lalanne C."/>
            <person name="Gautier V."/>
            <person name="Ament-Velasquez S.L."/>
            <person name="Kruys A."/>
            <person name="Hutchinson M.I."/>
            <person name="Powell A.J."/>
            <person name="Barry K."/>
            <person name="Miller A.N."/>
            <person name="Grigoriev I.V."/>
            <person name="Debuchy R."/>
            <person name="Gladieux P."/>
            <person name="Hiltunen Thoren M."/>
            <person name="Johannesson H."/>
        </authorList>
    </citation>
    <scope>NUCLEOTIDE SEQUENCE</scope>
    <source>
        <strain evidence="5">PSN243</strain>
    </source>
</reference>
<evidence type="ECO:0000256" key="2">
    <source>
        <dbReference type="ARBA" id="ARBA00022679"/>
    </source>
</evidence>
<dbReference type="EMBL" id="MU865943">
    <property type="protein sequence ID" value="KAK4448431.1"/>
    <property type="molecule type" value="Genomic_DNA"/>
</dbReference>
<name>A0AAV9GP24_9PEZI</name>
<dbReference type="InterPro" id="IPR051654">
    <property type="entry name" value="Meroterpenoid_MTases"/>
</dbReference>
<evidence type="ECO:0008006" key="7">
    <source>
        <dbReference type="Google" id="ProtNLM"/>
    </source>
</evidence>
<evidence type="ECO:0000313" key="5">
    <source>
        <dbReference type="EMBL" id="KAK4448431.1"/>
    </source>
</evidence>
<evidence type="ECO:0000256" key="1">
    <source>
        <dbReference type="ARBA" id="ARBA00005179"/>
    </source>
</evidence>
<protein>
    <recommendedName>
        <fullName evidence="7">Methyltransferase domain-containing protein</fullName>
    </recommendedName>
</protein>
<comment type="similarity">
    <text evidence="4">Belongs to the class I-like SAM-binding methyltransferase superfamily.</text>
</comment>
<reference evidence="5" key="2">
    <citation type="submission" date="2023-05" db="EMBL/GenBank/DDBJ databases">
        <authorList>
            <consortium name="Lawrence Berkeley National Laboratory"/>
            <person name="Steindorff A."/>
            <person name="Hensen N."/>
            <person name="Bonometti L."/>
            <person name="Westerberg I."/>
            <person name="Brannstrom I.O."/>
            <person name="Guillou S."/>
            <person name="Cros-Aarteil S."/>
            <person name="Calhoun S."/>
            <person name="Haridas S."/>
            <person name="Kuo A."/>
            <person name="Mondo S."/>
            <person name="Pangilinan J."/>
            <person name="Riley R."/>
            <person name="Labutti K."/>
            <person name="Andreopoulos B."/>
            <person name="Lipzen A."/>
            <person name="Chen C."/>
            <person name="Yanf M."/>
            <person name="Daum C."/>
            <person name="Ng V."/>
            <person name="Clum A."/>
            <person name="Ohm R."/>
            <person name="Martin F."/>
            <person name="Silar P."/>
            <person name="Natvig D."/>
            <person name="Lalanne C."/>
            <person name="Gautier V."/>
            <person name="Ament-Velasquez S.L."/>
            <person name="Kruys A."/>
            <person name="Hutchinson M.I."/>
            <person name="Powell A.J."/>
            <person name="Barry K."/>
            <person name="Miller A.N."/>
            <person name="Grigoriev I.V."/>
            <person name="Debuchy R."/>
            <person name="Gladieux P."/>
            <person name="Thoren M.H."/>
            <person name="Johannesson H."/>
        </authorList>
    </citation>
    <scope>NUCLEOTIDE SEQUENCE</scope>
    <source>
        <strain evidence="5">PSN243</strain>
    </source>
</reference>
<accession>A0AAV9GP24</accession>
<dbReference type="Gene3D" id="3.40.50.150">
    <property type="entry name" value="Vaccinia Virus protein VP39"/>
    <property type="match status" value="1"/>
</dbReference>
<dbReference type="SUPFAM" id="SSF53335">
    <property type="entry name" value="S-adenosyl-L-methionine-dependent methyltransferases"/>
    <property type="match status" value="1"/>
</dbReference>
<keyword evidence="3" id="KW-0949">S-adenosyl-L-methionine</keyword>
<gene>
    <name evidence="5" type="ORF">QBC34DRAFT_113536</name>
</gene>
<keyword evidence="6" id="KW-1185">Reference proteome</keyword>
<proteinExistence type="inferred from homology"/>
<evidence type="ECO:0000313" key="6">
    <source>
        <dbReference type="Proteomes" id="UP001321760"/>
    </source>
</evidence>
<organism evidence="5 6">
    <name type="scientific">Podospora aff. communis PSN243</name>
    <dbReference type="NCBI Taxonomy" id="3040156"/>
    <lineage>
        <taxon>Eukaryota</taxon>
        <taxon>Fungi</taxon>
        <taxon>Dikarya</taxon>
        <taxon>Ascomycota</taxon>
        <taxon>Pezizomycotina</taxon>
        <taxon>Sordariomycetes</taxon>
        <taxon>Sordariomycetidae</taxon>
        <taxon>Sordariales</taxon>
        <taxon>Podosporaceae</taxon>
        <taxon>Podospora</taxon>
    </lineage>
</organism>
<dbReference type="InterPro" id="IPR029063">
    <property type="entry name" value="SAM-dependent_MTases_sf"/>
</dbReference>
<dbReference type="GO" id="GO:0016740">
    <property type="term" value="F:transferase activity"/>
    <property type="evidence" value="ECO:0007669"/>
    <property type="project" value="UniProtKB-KW"/>
</dbReference>
<comment type="pathway">
    <text evidence="1">Secondary metabolite biosynthesis.</text>
</comment>
<dbReference type="PANTHER" id="PTHR35897:SF1">
    <property type="entry name" value="METHYLTRANSFERASE AUSD"/>
    <property type="match status" value="1"/>
</dbReference>
<sequence length="289" mass="32687">MSDAQASPSSPNLAMIGSKNRSVAWYDPPITTVNPILHDLLENYSHIPSEEVISRIIELRDKIWEVYPYPCIGQFRFLDLSLVRNPAYQTILHRLTHDGDRILDVGCCLAPDLRKLAHDGVPPSSMYGLEMHSEYISMGYDFFNDKDSFADANFIIGDLLDSENEEIRAVKGTFGIVNLSMFLHLWDFNGQVRACKRVVELLRDEKGVLIVGQSVGDVVGREVTAGKRVIFKHNVETFKKMWKEVGEKMGTEWKVGAWLRDGMGIDGQTSKHWDEPGAKRLSFTVERVA</sequence>
<evidence type="ECO:0000256" key="3">
    <source>
        <dbReference type="ARBA" id="ARBA00022691"/>
    </source>
</evidence>
<dbReference type="AlphaFoldDB" id="A0AAV9GP24"/>
<dbReference type="Proteomes" id="UP001321760">
    <property type="component" value="Unassembled WGS sequence"/>
</dbReference>